<sequence length="516" mass="58696">MRYLIVTLLFTTILPKIVFAQSPLRILNFQADNGYEHNSKDKALAMIESLGVQNGWEVVSTRDTAILKPKTLMAFDVVVFNNNCGNHGRIFSDKQQKAFRRYIRNGGGFVGIHCAGAIWHEGNSFQQWFEGLIGTRLIDHPKVQRARLIVEDRSHISTQHLDEEWHITDEYHTFSHNPREHVNVLISLDENSYEGEVKMGGDHPFTWYHHYDGGRSFFTSLGHTKAIYTDRHFQKLVEGGILWSSGRAMAKMPVINGLLLDLDADYDVEIEEGNKVHVWRNQVDNDIKDFIKRDEGRKIAGSGRPMLVLNVPELNGHNTIVFHRQELLNDNEDAFDHLINGSGHTWFSVMSVYEQVPDLPGVNSFFGNLRNSNTDGKGFYEGFWGGFTDDNRPWLGVRNGIGPGRWNTNNPLVDAPEPLKEGKYYLVMGRMASGTGEVTMELFVNDIAPRAKGKITVNPESNPSKMSIGQERDATNHPGKESFDGEIARFLVFERALSDTEMNQMIHYLKERYSLK</sequence>
<dbReference type="InterPro" id="IPR029010">
    <property type="entry name" value="ThuA-like"/>
</dbReference>
<feature type="region of interest" description="Disordered" evidence="1">
    <location>
        <begin position="454"/>
        <end position="481"/>
    </location>
</feature>
<proteinExistence type="predicted"/>
<dbReference type="PANTHER" id="PTHR40469:SF2">
    <property type="entry name" value="GALACTOSE-BINDING DOMAIN-LIKE SUPERFAMILY PROTEIN"/>
    <property type="match status" value="1"/>
</dbReference>
<evidence type="ECO:0000259" key="2">
    <source>
        <dbReference type="Pfam" id="PF06283"/>
    </source>
</evidence>
<dbReference type="Gene3D" id="2.60.120.200">
    <property type="match status" value="1"/>
</dbReference>
<evidence type="ECO:0000313" key="4">
    <source>
        <dbReference type="Proteomes" id="UP001172082"/>
    </source>
</evidence>
<evidence type="ECO:0000256" key="1">
    <source>
        <dbReference type="SAM" id="MobiDB-lite"/>
    </source>
</evidence>
<name>A0ABT8KTW4_9BACT</name>
<dbReference type="SUPFAM" id="SSF49899">
    <property type="entry name" value="Concanavalin A-like lectins/glucanases"/>
    <property type="match status" value="1"/>
</dbReference>
<dbReference type="PANTHER" id="PTHR40469">
    <property type="entry name" value="SECRETED GLYCOSYL HYDROLASE"/>
    <property type="match status" value="1"/>
</dbReference>
<accession>A0ABT8KTW4</accession>
<keyword evidence="4" id="KW-1185">Reference proteome</keyword>
<dbReference type="Gene3D" id="3.40.50.880">
    <property type="match status" value="1"/>
</dbReference>
<dbReference type="Proteomes" id="UP001172082">
    <property type="component" value="Unassembled WGS sequence"/>
</dbReference>
<protein>
    <submittedName>
        <fullName evidence="3">ThuA domain-containing protein</fullName>
    </submittedName>
</protein>
<feature type="compositionally biased region" description="Polar residues" evidence="1">
    <location>
        <begin position="458"/>
        <end position="467"/>
    </location>
</feature>
<dbReference type="Pfam" id="PF06283">
    <property type="entry name" value="ThuA"/>
    <property type="match status" value="1"/>
</dbReference>
<evidence type="ECO:0000313" key="3">
    <source>
        <dbReference type="EMBL" id="MDN5204205.1"/>
    </source>
</evidence>
<dbReference type="InterPro" id="IPR013320">
    <property type="entry name" value="ConA-like_dom_sf"/>
</dbReference>
<organism evidence="3 4">
    <name type="scientific">Splendidivirga corallicola</name>
    <dbReference type="NCBI Taxonomy" id="3051826"/>
    <lineage>
        <taxon>Bacteria</taxon>
        <taxon>Pseudomonadati</taxon>
        <taxon>Bacteroidota</taxon>
        <taxon>Cytophagia</taxon>
        <taxon>Cytophagales</taxon>
        <taxon>Splendidivirgaceae</taxon>
        <taxon>Splendidivirga</taxon>
    </lineage>
</organism>
<dbReference type="InterPro" id="IPR029062">
    <property type="entry name" value="Class_I_gatase-like"/>
</dbReference>
<comment type="caution">
    <text evidence="3">The sequence shown here is derived from an EMBL/GenBank/DDBJ whole genome shotgun (WGS) entry which is preliminary data.</text>
</comment>
<feature type="domain" description="ThuA-like" evidence="2">
    <location>
        <begin position="25"/>
        <end position="243"/>
    </location>
</feature>
<dbReference type="SUPFAM" id="SSF52317">
    <property type="entry name" value="Class I glutamine amidotransferase-like"/>
    <property type="match status" value="1"/>
</dbReference>
<reference evidence="3" key="1">
    <citation type="submission" date="2023-06" db="EMBL/GenBank/DDBJ databases">
        <title>Genomic of Parafulvivirga corallium.</title>
        <authorList>
            <person name="Wang G."/>
        </authorList>
    </citation>
    <scope>NUCLEOTIDE SEQUENCE</scope>
    <source>
        <strain evidence="3">BMA10</strain>
    </source>
</reference>
<dbReference type="EMBL" id="JAUJEA010000010">
    <property type="protein sequence ID" value="MDN5204205.1"/>
    <property type="molecule type" value="Genomic_DNA"/>
</dbReference>
<dbReference type="RefSeq" id="WP_346754229.1">
    <property type="nucleotide sequence ID" value="NZ_JAUJEA010000010.1"/>
</dbReference>
<feature type="compositionally biased region" description="Basic and acidic residues" evidence="1">
    <location>
        <begin position="470"/>
        <end position="481"/>
    </location>
</feature>
<gene>
    <name evidence="3" type="ORF">QQ008_22625</name>
</gene>